<organism evidence="5">
    <name type="scientific">Nannochloropsis gaditana (strain CCMP526)</name>
    <name type="common">Green microalga</name>
    <name type="synonym">Microchloropsis gaditana</name>
    <dbReference type="NCBI Taxonomy" id="1093141"/>
    <lineage>
        <taxon>Eukaryota</taxon>
        <taxon>Sar</taxon>
        <taxon>Stramenopiles</taxon>
        <taxon>Ochrophyta</taxon>
        <taxon>Eustigmatophyceae</taxon>
        <taxon>Eustigmatales</taxon>
        <taxon>Monodopsidaceae</taxon>
        <taxon>Nannochloropsis</taxon>
    </lineage>
</organism>
<keyword evidence="3" id="KW-0472">Membrane</keyword>
<dbReference type="PROSITE" id="PS51462">
    <property type="entry name" value="NUDIX"/>
    <property type="match status" value="1"/>
</dbReference>
<evidence type="ECO:0000259" key="4">
    <source>
        <dbReference type="PROSITE" id="PS51462"/>
    </source>
</evidence>
<dbReference type="InterPro" id="IPR020084">
    <property type="entry name" value="NUDIX_hydrolase_CS"/>
</dbReference>
<evidence type="ECO:0000256" key="1">
    <source>
        <dbReference type="ARBA" id="ARBA00022801"/>
    </source>
</evidence>
<evidence type="ECO:0000313" key="5">
    <source>
        <dbReference type="EMBL" id="AFJ69246.1"/>
    </source>
</evidence>
<feature type="transmembrane region" description="Helical" evidence="3">
    <location>
        <begin position="105"/>
        <end position="126"/>
    </location>
</feature>
<dbReference type="PROSITE" id="PS00893">
    <property type="entry name" value="NUDIX_BOX"/>
    <property type="match status" value="1"/>
</dbReference>
<dbReference type="EMBL" id="JU980183">
    <property type="protein sequence ID" value="AFJ69246.1"/>
    <property type="molecule type" value="mRNA"/>
</dbReference>
<feature type="region of interest" description="Disordered" evidence="2">
    <location>
        <begin position="368"/>
        <end position="397"/>
    </location>
</feature>
<evidence type="ECO:0000256" key="3">
    <source>
        <dbReference type="SAM" id="Phobius"/>
    </source>
</evidence>
<sequence length="397" mass="42735">KGKQQRHKRLFAKDFLVRYPSVSSSPLATLCPVVPAPKETEEQSFEFPTPPQTASWINPAYMRLENSNMSLTSSSSCSTCSLPPASSTSALGAAPLRRRRRVNGVGAAAFLLGLLVGGAHAFVPAYHRKLAAAAPCAAANNKRRAGGMSGHQSVTMSAVARDSHTASVPAPPTPHTHAPHTPSPGSVAPPEQPIINQYPVFPRAAVNIVVVRARPLNMGREYLFVQRSKEPGTNQWALPGGSVEIGEEMLQAAAREVVEETTLDHTTLQFYPRCFMTTDAIYNDDMGAVKYHFVISHMVCWAAPEAAPVAADDAKDIRWMTLPQLRTLDPEAIFRGVVEVVETVERLVDVGCITKADLVRVPVAPDGSMLPSLPPTPPGMGLDDDAQGANDLIPRRM</sequence>
<dbReference type="Gene3D" id="3.90.79.10">
    <property type="entry name" value="Nucleoside Triphosphate Pyrophosphohydrolase"/>
    <property type="match status" value="1"/>
</dbReference>
<keyword evidence="3" id="KW-0812">Transmembrane</keyword>
<feature type="domain" description="Nudix hydrolase" evidence="4">
    <location>
        <begin position="201"/>
        <end position="342"/>
    </location>
</feature>
<protein>
    <submittedName>
        <fullName evidence="5">Nudix hydrolase</fullName>
    </submittedName>
</protein>
<reference evidence="5" key="1">
    <citation type="journal article" date="2012" name="Bioengineered">
        <title>Additional insights into the genome of the oleaginous model alga Nannochloropsis gaditana.</title>
        <authorList>
            <person name="Jinkerson R.E."/>
            <person name="Radakovits R."/>
            <person name="Posewitz M.C."/>
        </authorList>
    </citation>
    <scope>NUCLEOTIDE SEQUENCE</scope>
    <source>
        <strain evidence="5">CCMP526</strain>
    </source>
</reference>
<evidence type="ECO:0000256" key="2">
    <source>
        <dbReference type="SAM" id="MobiDB-lite"/>
    </source>
</evidence>
<feature type="non-terminal residue" evidence="5">
    <location>
        <position position="1"/>
    </location>
</feature>
<accession>I2CQR3</accession>
<proteinExistence type="evidence at transcript level"/>
<keyword evidence="3" id="KW-1133">Transmembrane helix</keyword>
<feature type="region of interest" description="Disordered" evidence="2">
    <location>
        <begin position="142"/>
        <end position="191"/>
    </location>
</feature>
<gene>
    <name evidence="5" type="ORF">NGATSA_3004900</name>
</gene>
<reference evidence="5" key="2">
    <citation type="journal article" date="2012" name="Nat. Commun.">
        <title>Draft genome sequence and genetic transformation of the oleaginous alga Nannochloropis gaditana.</title>
        <authorList>
            <person name="Radakovits R."/>
            <person name="Jinkerson R.E."/>
            <person name="Fuerstenberg S.I."/>
            <person name="Tae H."/>
            <person name="Settlage R.E."/>
            <person name="Boore J.L."/>
            <person name="Posewitz M.C."/>
        </authorList>
    </citation>
    <scope>NUCLEOTIDE SEQUENCE</scope>
    <source>
        <strain evidence="5">CCMP526</strain>
    </source>
</reference>
<dbReference type="SUPFAM" id="SSF55811">
    <property type="entry name" value="Nudix"/>
    <property type="match status" value="1"/>
</dbReference>
<dbReference type="GO" id="GO:0016787">
    <property type="term" value="F:hydrolase activity"/>
    <property type="evidence" value="ECO:0007669"/>
    <property type="project" value="UniProtKB-KW"/>
</dbReference>
<dbReference type="InterPro" id="IPR000086">
    <property type="entry name" value="NUDIX_hydrolase_dom"/>
</dbReference>
<keyword evidence="1 5" id="KW-0378">Hydrolase</keyword>
<dbReference type="AlphaFoldDB" id="I2CQR3"/>
<dbReference type="Pfam" id="PF00293">
    <property type="entry name" value="NUDIX"/>
    <property type="match status" value="1"/>
</dbReference>
<name>I2CQR3_NANGC</name>
<dbReference type="PANTHER" id="PTHR43736">
    <property type="entry name" value="ADP-RIBOSE PYROPHOSPHATASE"/>
    <property type="match status" value="1"/>
</dbReference>
<dbReference type="PANTHER" id="PTHR43736:SF1">
    <property type="entry name" value="DIHYDRONEOPTERIN TRIPHOSPHATE DIPHOSPHATASE"/>
    <property type="match status" value="1"/>
</dbReference>
<dbReference type="CDD" id="cd04673">
    <property type="entry name" value="NUDIX_ADPRase"/>
    <property type="match status" value="1"/>
</dbReference>
<feature type="compositionally biased region" description="Low complexity" evidence="2">
    <location>
        <begin position="175"/>
        <end position="184"/>
    </location>
</feature>
<dbReference type="InterPro" id="IPR015797">
    <property type="entry name" value="NUDIX_hydrolase-like_dom_sf"/>
</dbReference>